<evidence type="ECO:0000256" key="11">
    <source>
        <dbReference type="ARBA" id="ARBA00023204"/>
    </source>
</evidence>
<dbReference type="GO" id="GO:0006281">
    <property type="term" value="P:DNA repair"/>
    <property type="evidence" value="ECO:0007669"/>
    <property type="project" value="UniProtKB-KW"/>
</dbReference>
<dbReference type="Gene3D" id="3.40.470.10">
    <property type="entry name" value="Uracil-DNA glycosylase-like domain"/>
    <property type="match status" value="1"/>
</dbReference>
<gene>
    <name evidence="14" type="ordered locus">TREPR_2604</name>
</gene>
<dbReference type="HOGENOM" id="CLU_044815_1_0_12"/>
<keyword evidence="11" id="KW-0234">DNA repair</keyword>
<reference evidence="14 15" key="2">
    <citation type="journal article" date="2011" name="ISME J.">
        <title>RNA-seq reveals cooperative metabolic interactions between two termite-gut spirochete species in co-culture.</title>
        <authorList>
            <person name="Rosenthal A.Z."/>
            <person name="Matson E.G."/>
            <person name="Eldar A."/>
            <person name="Leadbetter J.R."/>
        </authorList>
    </citation>
    <scope>NUCLEOTIDE SEQUENCE [LARGE SCALE GENOMIC DNA]</scope>
    <source>
        <strain evidence="15">ATCC BAA-887 / DSM 12427 / ZAS-2</strain>
    </source>
</reference>
<dbReference type="GO" id="GO:0051539">
    <property type="term" value="F:4 iron, 4 sulfur cluster binding"/>
    <property type="evidence" value="ECO:0007669"/>
    <property type="project" value="UniProtKB-KW"/>
</dbReference>
<organism evidence="14 15">
    <name type="scientific">Treponema primitia (strain ATCC BAA-887 / DSM 12427 / ZAS-2)</name>
    <dbReference type="NCBI Taxonomy" id="545694"/>
    <lineage>
        <taxon>Bacteria</taxon>
        <taxon>Pseudomonadati</taxon>
        <taxon>Spirochaetota</taxon>
        <taxon>Spirochaetia</taxon>
        <taxon>Spirochaetales</taxon>
        <taxon>Treponemataceae</taxon>
        <taxon>Treponema</taxon>
    </lineage>
</organism>
<evidence type="ECO:0000313" key="14">
    <source>
        <dbReference type="EMBL" id="AEF84206.1"/>
    </source>
</evidence>
<name>F5YGI3_TREPZ</name>
<evidence type="ECO:0000256" key="4">
    <source>
        <dbReference type="ARBA" id="ARBA00019403"/>
    </source>
</evidence>
<evidence type="ECO:0000256" key="2">
    <source>
        <dbReference type="ARBA" id="ARBA00006521"/>
    </source>
</evidence>
<keyword evidence="10" id="KW-0411">Iron-sulfur</keyword>
<keyword evidence="9" id="KW-0408">Iron</keyword>
<evidence type="ECO:0000256" key="1">
    <source>
        <dbReference type="ARBA" id="ARBA00001400"/>
    </source>
</evidence>
<evidence type="ECO:0000256" key="3">
    <source>
        <dbReference type="ARBA" id="ARBA00012030"/>
    </source>
</evidence>
<dbReference type="KEGG" id="tpi:TREPR_2604"/>
<protein>
    <recommendedName>
        <fullName evidence="4">Type-4 uracil-DNA glycosylase</fullName>
        <ecNumber evidence="3">3.2.2.27</ecNumber>
    </recommendedName>
</protein>
<feature type="domain" description="Uracil-DNA glycosylase-like" evidence="13">
    <location>
        <begin position="116"/>
        <end position="268"/>
    </location>
</feature>
<dbReference type="EMBL" id="CP001843">
    <property type="protein sequence ID" value="AEF84206.1"/>
    <property type="molecule type" value="Genomic_DNA"/>
</dbReference>
<dbReference type="PANTHER" id="PTHR33693">
    <property type="entry name" value="TYPE-5 URACIL-DNA GLYCOSYLASE"/>
    <property type="match status" value="1"/>
</dbReference>
<keyword evidence="15" id="KW-1185">Reference proteome</keyword>
<dbReference type="GO" id="GO:0046872">
    <property type="term" value="F:metal ion binding"/>
    <property type="evidence" value="ECO:0007669"/>
    <property type="project" value="UniProtKB-KW"/>
</dbReference>
<reference evidence="15" key="1">
    <citation type="submission" date="2009-12" db="EMBL/GenBank/DDBJ databases">
        <title>Complete sequence of Treponema primitia strain ZAS-2.</title>
        <authorList>
            <person name="Tetu S.G."/>
            <person name="Matson E."/>
            <person name="Ren Q."/>
            <person name="Seshadri R."/>
            <person name="Elbourne L."/>
            <person name="Hassan K.A."/>
            <person name="Durkin A."/>
            <person name="Radune D."/>
            <person name="Mohamoud Y."/>
            <person name="Shay R."/>
            <person name="Jin S."/>
            <person name="Zhang X."/>
            <person name="Lucey K."/>
            <person name="Ballor N.R."/>
            <person name="Ottesen E."/>
            <person name="Rosenthal R."/>
            <person name="Allen A."/>
            <person name="Leadbetter J.R."/>
            <person name="Paulsen I.T."/>
        </authorList>
    </citation>
    <scope>NUCLEOTIDE SEQUENCE [LARGE SCALE GENOMIC DNA]</scope>
    <source>
        <strain evidence="15">ATCC BAA-887 / DSM 12427 / ZAS-2</strain>
    </source>
</reference>
<evidence type="ECO:0000256" key="6">
    <source>
        <dbReference type="ARBA" id="ARBA00022723"/>
    </source>
</evidence>
<dbReference type="PANTHER" id="PTHR33693:SF1">
    <property type="entry name" value="TYPE-4 URACIL-DNA GLYCOSYLASE"/>
    <property type="match status" value="1"/>
</dbReference>
<comment type="catalytic activity">
    <reaction evidence="1">
        <text>Hydrolyzes single-stranded DNA or mismatched double-stranded DNA and polynucleotides, releasing free uracil.</text>
        <dbReference type="EC" id="3.2.2.27"/>
    </reaction>
</comment>
<evidence type="ECO:0000313" key="15">
    <source>
        <dbReference type="Proteomes" id="UP000009223"/>
    </source>
</evidence>
<feature type="region of interest" description="Disordered" evidence="12">
    <location>
        <begin position="48"/>
        <end position="69"/>
    </location>
</feature>
<accession>F5YGI3</accession>
<keyword evidence="5" id="KW-0004">4Fe-4S</keyword>
<evidence type="ECO:0000256" key="8">
    <source>
        <dbReference type="ARBA" id="ARBA00022801"/>
    </source>
</evidence>
<keyword evidence="6" id="KW-0479">Metal-binding</keyword>
<dbReference type="Proteomes" id="UP000009223">
    <property type="component" value="Chromosome"/>
</dbReference>
<dbReference type="SMART" id="SM00986">
    <property type="entry name" value="UDG"/>
    <property type="match status" value="1"/>
</dbReference>
<keyword evidence="8" id="KW-0378">Hydrolase</keyword>
<dbReference type="EC" id="3.2.2.27" evidence="3"/>
<feature type="compositionally biased region" description="Basic and acidic residues" evidence="12">
    <location>
        <begin position="57"/>
        <end position="68"/>
    </location>
</feature>
<proteinExistence type="inferred from homology"/>
<evidence type="ECO:0000256" key="10">
    <source>
        <dbReference type="ARBA" id="ARBA00023014"/>
    </source>
</evidence>
<comment type="similarity">
    <text evidence="2">Belongs to the uracil-DNA glycosylase (UDG) superfamily. Type 4 (UDGa) family.</text>
</comment>
<dbReference type="AlphaFoldDB" id="F5YGI3"/>
<dbReference type="NCBIfam" id="TIGR00758">
    <property type="entry name" value="UDG_fam4"/>
    <property type="match status" value="1"/>
</dbReference>
<dbReference type="eggNOG" id="COG1573">
    <property type="taxonomic scope" value="Bacteria"/>
</dbReference>
<dbReference type="STRING" id="545694.TREPR_2604"/>
<dbReference type="Pfam" id="PF03167">
    <property type="entry name" value="UDG"/>
    <property type="match status" value="1"/>
</dbReference>
<dbReference type="InterPro" id="IPR051536">
    <property type="entry name" value="UDG_Type-4/5"/>
</dbReference>
<evidence type="ECO:0000256" key="12">
    <source>
        <dbReference type="SAM" id="MobiDB-lite"/>
    </source>
</evidence>
<dbReference type="InterPro" id="IPR036895">
    <property type="entry name" value="Uracil-DNA_glycosylase-like_sf"/>
</dbReference>
<evidence type="ECO:0000259" key="13">
    <source>
        <dbReference type="SMART" id="SM00986"/>
    </source>
</evidence>
<evidence type="ECO:0000256" key="5">
    <source>
        <dbReference type="ARBA" id="ARBA00022485"/>
    </source>
</evidence>
<evidence type="ECO:0000256" key="9">
    <source>
        <dbReference type="ARBA" id="ARBA00023004"/>
    </source>
</evidence>
<dbReference type="SUPFAM" id="SSF52141">
    <property type="entry name" value="Uracil-DNA glycosylase-like"/>
    <property type="match status" value="1"/>
</dbReference>
<keyword evidence="7" id="KW-0227">DNA damage</keyword>
<dbReference type="InterPro" id="IPR005273">
    <property type="entry name" value="Ura-DNA_glyco_family4"/>
</dbReference>
<dbReference type="GO" id="GO:0004844">
    <property type="term" value="F:uracil DNA N-glycosylase activity"/>
    <property type="evidence" value="ECO:0007669"/>
    <property type="project" value="UniProtKB-EC"/>
</dbReference>
<dbReference type="CDD" id="cd10030">
    <property type="entry name" value="UDG-F4_TTUDGA_SPO1dp_like"/>
    <property type="match status" value="1"/>
</dbReference>
<dbReference type="InterPro" id="IPR005122">
    <property type="entry name" value="Uracil-DNA_glycosylase-like"/>
</dbReference>
<evidence type="ECO:0000256" key="7">
    <source>
        <dbReference type="ARBA" id="ARBA00022763"/>
    </source>
</evidence>
<dbReference type="SMART" id="SM00987">
    <property type="entry name" value="UreE_C"/>
    <property type="match status" value="1"/>
</dbReference>
<sequence>MAALVLNPPLELSRLLGFNRDMTAEEKLSLALFLDTAGDFFRDGYHKPREPSAFTDDPEKASAAEKVTDTVTRPSPEALGVEKVTVTVSDTLEAVAADIVRCVACPLHGGRSQAVPGEGVERPLVMVIGEGPGADEDASGRPFVGKAGQLLDKMLGSVGLSREKNCFIANVVKCRPPDNRDPLVEETESCAPFLARQIRLLEPRIILCAGRVAAQTLLKTGSPIGSLRGQFTPYHVHETLSIPVLATYHPSALLRDDTYKRPAWEDLKLLRQRLIEIDESYAREAGEGGV</sequence>